<keyword evidence="3" id="KW-1185">Reference proteome</keyword>
<organism evidence="3 4">
    <name type="scientific">Trichuris muris</name>
    <name type="common">Mouse whipworm</name>
    <dbReference type="NCBI Taxonomy" id="70415"/>
    <lineage>
        <taxon>Eukaryota</taxon>
        <taxon>Metazoa</taxon>
        <taxon>Ecdysozoa</taxon>
        <taxon>Nematoda</taxon>
        <taxon>Enoplea</taxon>
        <taxon>Dorylaimia</taxon>
        <taxon>Trichinellida</taxon>
        <taxon>Trichuridae</taxon>
        <taxon>Trichuris</taxon>
    </lineage>
</organism>
<evidence type="ECO:0000259" key="2">
    <source>
        <dbReference type="Pfam" id="PF15377"/>
    </source>
</evidence>
<dbReference type="AlphaFoldDB" id="A0A5S6QAW1"/>
<protein>
    <submittedName>
        <fullName evidence="4">DUF4604 domain-containing protein</fullName>
    </submittedName>
</protein>
<sequence length="214" mass="24246">MSYKGNRNVTYVKPEVPKFLREIKERIGYQPPPDVNAKRTCPPECSDEPDVERPDELPAVVSLKPGDLTAEEAEKARLQQEEEEGRKKIEKGEIKFRKPQSKMLPPKAAEAKRSGSDLPEREHKQIRRDVSKTVEEASSTKATPCWPPPTIPLFAHVTKTVAIVSTCIQIRHGYALTFVSTNFALLLAYKCCRPHSDWSCDVALDEEYFPIVQQ</sequence>
<feature type="domain" description="DUF4604" evidence="2">
    <location>
        <begin position="7"/>
        <end position="130"/>
    </location>
</feature>
<dbReference type="Proteomes" id="UP000046395">
    <property type="component" value="Unassembled WGS sequence"/>
</dbReference>
<dbReference type="STRING" id="70415.A0A5S6QAW1"/>
<evidence type="ECO:0000313" key="3">
    <source>
        <dbReference type="Proteomes" id="UP000046395"/>
    </source>
</evidence>
<name>A0A5S6QAW1_TRIMR</name>
<evidence type="ECO:0000313" key="4">
    <source>
        <dbReference type="WBParaSite" id="TMUE_1000004230.1"/>
    </source>
</evidence>
<reference evidence="4" key="1">
    <citation type="submission" date="2019-12" db="UniProtKB">
        <authorList>
            <consortium name="WormBaseParasite"/>
        </authorList>
    </citation>
    <scope>IDENTIFICATION</scope>
</reference>
<dbReference type="PANTHER" id="PTHR31195">
    <property type="entry name" value="GEO02494P1"/>
    <property type="match status" value="1"/>
</dbReference>
<dbReference type="Pfam" id="PF15377">
    <property type="entry name" value="DUF4604"/>
    <property type="match status" value="1"/>
</dbReference>
<feature type="compositionally biased region" description="Basic and acidic residues" evidence="1">
    <location>
        <begin position="72"/>
        <end position="96"/>
    </location>
</feature>
<evidence type="ECO:0000256" key="1">
    <source>
        <dbReference type="SAM" id="MobiDB-lite"/>
    </source>
</evidence>
<proteinExistence type="predicted"/>
<dbReference type="InterPro" id="IPR040219">
    <property type="entry name" value="KIAA1143-like"/>
</dbReference>
<dbReference type="InterPro" id="IPR027911">
    <property type="entry name" value="DUF4604"/>
</dbReference>
<dbReference type="PANTHER" id="PTHR31195:SF2">
    <property type="entry name" value="GEO02494P1"/>
    <property type="match status" value="1"/>
</dbReference>
<feature type="region of interest" description="Disordered" evidence="1">
    <location>
        <begin position="27"/>
        <end position="134"/>
    </location>
</feature>
<dbReference type="WBParaSite" id="TMUE_1000004230.1">
    <property type="protein sequence ID" value="TMUE_1000004230.1"/>
    <property type="gene ID" value="WBGene00294582"/>
</dbReference>
<accession>A0A5S6QAW1</accession>
<feature type="compositionally biased region" description="Basic and acidic residues" evidence="1">
    <location>
        <begin position="109"/>
        <end position="134"/>
    </location>
</feature>